<evidence type="ECO:0000259" key="1">
    <source>
        <dbReference type="Pfam" id="PF03235"/>
    </source>
</evidence>
<dbReference type="HOGENOM" id="CLU_021082_1_0_6"/>
<protein>
    <recommendedName>
        <fullName evidence="1">GmrSD restriction endonucleases N-terminal domain-containing protein</fullName>
    </recommendedName>
</protein>
<dbReference type="Pfam" id="PF03235">
    <property type="entry name" value="GmrSD_N"/>
    <property type="match status" value="1"/>
</dbReference>
<dbReference type="InterPro" id="IPR004919">
    <property type="entry name" value="GmrSD_N"/>
</dbReference>
<name>A0A061JU14_STUST</name>
<dbReference type="AlphaFoldDB" id="A0A061JU14"/>
<dbReference type="PANTHER" id="PTHR37292">
    <property type="entry name" value="VNG6097C"/>
    <property type="match status" value="1"/>
</dbReference>
<evidence type="ECO:0000313" key="2">
    <source>
        <dbReference type="EMBL" id="EWC41669.1"/>
    </source>
</evidence>
<dbReference type="OrthoDB" id="9798761at2"/>
<evidence type="ECO:0000313" key="3">
    <source>
        <dbReference type="Proteomes" id="UP000026923"/>
    </source>
</evidence>
<dbReference type="eggNOG" id="COG3472">
    <property type="taxonomic scope" value="Bacteria"/>
</dbReference>
<reference evidence="2 3" key="1">
    <citation type="journal article" date="2013" name="Genome Announc.">
        <title>Draft Genome of the Nitrogen-Fixing Bacterium Pseudomonas stutzeri Strain KOS6 Isolated from Industrial Hydrocarbon Sludge.</title>
        <authorList>
            <person name="Grigoryeva T.V."/>
            <person name="Laikov A.V."/>
            <person name="Naumova R.P."/>
            <person name="Manolov A.I."/>
            <person name="Larin A.K."/>
            <person name="Karpova I.Y."/>
            <person name="Semashko T.A."/>
            <person name="Alexeev D.G."/>
            <person name="Kostryukova E.S."/>
            <person name="Muller R."/>
            <person name="Govorun V.M."/>
        </authorList>
    </citation>
    <scope>NUCLEOTIDE SEQUENCE [LARGE SCALE GENOMIC DNA]</scope>
    <source>
        <strain evidence="2 3">KOS6</strain>
    </source>
</reference>
<organism evidence="2 3">
    <name type="scientific">Stutzerimonas stutzeri KOS6</name>
    <dbReference type="NCBI Taxonomy" id="1218352"/>
    <lineage>
        <taxon>Bacteria</taxon>
        <taxon>Pseudomonadati</taxon>
        <taxon>Pseudomonadota</taxon>
        <taxon>Gammaproteobacteria</taxon>
        <taxon>Pseudomonadales</taxon>
        <taxon>Pseudomonadaceae</taxon>
        <taxon>Stutzerimonas</taxon>
    </lineage>
</organism>
<dbReference type="Proteomes" id="UP000026923">
    <property type="component" value="Unassembled WGS sequence"/>
</dbReference>
<dbReference type="RefSeq" id="WP_024161951.1">
    <property type="nucleotide sequence ID" value="NZ_KK020676.1"/>
</dbReference>
<dbReference type="EMBL" id="AMCZ02000008">
    <property type="protein sequence ID" value="EWC41669.1"/>
    <property type="molecule type" value="Genomic_DNA"/>
</dbReference>
<sequence length="598" mass="68276">MSAQKYSVNQHLIETLLTWVKSGEIAIPEIQRPFVWDATKVRDLMDSLYQGFPVGYIIAWRNPTVKLKDGSLAEGKKVLIDGQQRVTALTAAIAGQQVVNQDYQQVRIRIAFHPIEERFEVSNPAIEKDKAWFADIAPIVNGEHKAHKVGRDYLELNPDVDEDLLYERLDRLCDITKKQIGLIELAADLDIETVTEIFIRINSKGVVLSQADFVMSKIAANEEFDGNTLRKAIDYFCHLSIAPEFYAHIENNDKTFVQTEYFKAMRWLKSENDDLYDPSYSDMLRVAFTTKFNRGRLSDLVGLLSGRNFETRSYEKEIEEASFKTLSEGVREFINETHFKRFLMIIRSAGYVDSSMIGSVNALNFAYVLYLKLKRDLGNNPNIESWVRRWFVMSLLTGRYSGSPESRFDKDIKAVHERAFADVLADIEAAELSDAFWDFGLPQALNTSSVNAPAIKVFWAAQANRGDKGFLSKDITVRDMLTHHGDIHHIFPKNFLKQRGLLRSKYNQVANYVYVQQEVNIKIGDTAPAAYMAKVFDQCQQGAAHYGAIISLDALKANLAANCLPDDLAAYQPEQFETFLTERRRLMAQKIKQYYWGL</sequence>
<dbReference type="eggNOG" id="COG1479">
    <property type="taxonomic scope" value="Bacteria"/>
</dbReference>
<comment type="caution">
    <text evidence="2">The sequence shown here is derived from an EMBL/GenBank/DDBJ whole genome shotgun (WGS) entry which is preliminary data.</text>
</comment>
<feature type="domain" description="GmrSD restriction endonucleases N-terminal" evidence="1">
    <location>
        <begin position="15"/>
        <end position="218"/>
    </location>
</feature>
<accession>A0A061JU14</accession>
<dbReference type="PANTHER" id="PTHR37292:SF2">
    <property type="entry name" value="DUF262 DOMAIN-CONTAINING PROTEIN"/>
    <property type="match status" value="1"/>
</dbReference>
<gene>
    <name evidence="2" type="ORF">B597_008390</name>
</gene>
<proteinExistence type="predicted"/>